<feature type="region of interest" description="Disordered" evidence="10">
    <location>
        <begin position="1"/>
        <end position="24"/>
    </location>
</feature>
<dbReference type="InterPro" id="IPR050238">
    <property type="entry name" value="DNA_Rep/Repair_Clamp_Loader"/>
</dbReference>
<dbReference type="CDD" id="cd00009">
    <property type="entry name" value="AAA"/>
    <property type="match status" value="1"/>
</dbReference>
<evidence type="ECO:0000313" key="12">
    <source>
        <dbReference type="EMBL" id="THH14720.1"/>
    </source>
</evidence>
<evidence type="ECO:0000256" key="7">
    <source>
        <dbReference type="ARBA" id="ARBA00023242"/>
    </source>
</evidence>
<evidence type="ECO:0000259" key="11">
    <source>
        <dbReference type="SMART" id="SM00382"/>
    </source>
</evidence>
<comment type="subcellular location">
    <subcellularLocation>
        <location evidence="1">Nucleus</location>
    </subcellularLocation>
</comment>
<dbReference type="Proteomes" id="UP000310158">
    <property type="component" value="Unassembled WGS sequence"/>
</dbReference>
<accession>A0A4S4LWK5</accession>
<dbReference type="Pfam" id="PF08542">
    <property type="entry name" value="Rep_fac_C"/>
    <property type="match status" value="1"/>
</dbReference>
<dbReference type="InterPro" id="IPR003959">
    <property type="entry name" value="ATPase_AAA_core"/>
</dbReference>
<evidence type="ECO:0000256" key="4">
    <source>
        <dbReference type="ARBA" id="ARBA00022741"/>
    </source>
</evidence>
<dbReference type="InterPro" id="IPR008921">
    <property type="entry name" value="DNA_pol3_clamp-load_cplx_C"/>
</dbReference>
<dbReference type="GO" id="GO:0005524">
    <property type="term" value="F:ATP binding"/>
    <property type="evidence" value="ECO:0007669"/>
    <property type="project" value="UniProtKB-KW"/>
</dbReference>
<dbReference type="OrthoDB" id="4199794at2759"/>
<name>A0A4S4LWK5_9AGAM</name>
<dbReference type="SMART" id="SM00382">
    <property type="entry name" value="AAA"/>
    <property type="match status" value="1"/>
</dbReference>
<dbReference type="PANTHER" id="PTHR11669">
    <property type="entry name" value="REPLICATION FACTOR C / DNA POLYMERASE III GAMMA-TAU SUBUNIT"/>
    <property type="match status" value="1"/>
</dbReference>
<dbReference type="Gene3D" id="1.10.8.60">
    <property type="match status" value="1"/>
</dbReference>
<dbReference type="FunFam" id="1.10.8.60:FF:000032">
    <property type="entry name" value="Replication factor C subunit 4"/>
    <property type="match status" value="1"/>
</dbReference>
<dbReference type="Pfam" id="PF21960">
    <property type="entry name" value="RCF1-5-like_lid"/>
    <property type="match status" value="1"/>
</dbReference>
<dbReference type="GO" id="GO:0005634">
    <property type="term" value="C:nucleus"/>
    <property type="evidence" value="ECO:0007669"/>
    <property type="project" value="UniProtKB-SubCell"/>
</dbReference>
<keyword evidence="5" id="KW-0067">ATP-binding</keyword>
<evidence type="ECO:0000313" key="13">
    <source>
        <dbReference type="Proteomes" id="UP000310158"/>
    </source>
</evidence>
<keyword evidence="4" id="KW-0547">Nucleotide-binding</keyword>
<dbReference type="Pfam" id="PF00004">
    <property type="entry name" value="AAA"/>
    <property type="match status" value="1"/>
</dbReference>
<evidence type="ECO:0000256" key="2">
    <source>
        <dbReference type="ARBA" id="ARBA00005378"/>
    </source>
</evidence>
<dbReference type="InterPro" id="IPR027417">
    <property type="entry name" value="P-loop_NTPase"/>
</dbReference>
<dbReference type="FunFam" id="3.40.50.300:FF:000237">
    <property type="entry name" value="replication factor C subunit 4"/>
    <property type="match status" value="1"/>
</dbReference>
<dbReference type="GO" id="GO:0016887">
    <property type="term" value="F:ATP hydrolysis activity"/>
    <property type="evidence" value="ECO:0007669"/>
    <property type="project" value="InterPro"/>
</dbReference>
<dbReference type="PANTHER" id="PTHR11669:SF20">
    <property type="entry name" value="REPLICATION FACTOR C SUBUNIT 4"/>
    <property type="match status" value="1"/>
</dbReference>
<keyword evidence="6" id="KW-0238">DNA-binding</keyword>
<dbReference type="CDD" id="cd18140">
    <property type="entry name" value="HLD_clamp_RFC"/>
    <property type="match status" value="1"/>
</dbReference>
<dbReference type="GO" id="GO:0006271">
    <property type="term" value="P:DNA strand elongation involved in DNA replication"/>
    <property type="evidence" value="ECO:0007669"/>
    <property type="project" value="UniProtKB-ARBA"/>
</dbReference>
<dbReference type="EMBL" id="SGPL01000255">
    <property type="protein sequence ID" value="THH14720.1"/>
    <property type="molecule type" value="Genomic_DNA"/>
</dbReference>
<dbReference type="Gene3D" id="3.40.50.300">
    <property type="entry name" value="P-loop containing nucleotide triphosphate hydrolases"/>
    <property type="match status" value="1"/>
</dbReference>
<evidence type="ECO:0000256" key="8">
    <source>
        <dbReference type="ARBA" id="ARBA00040745"/>
    </source>
</evidence>
<dbReference type="GO" id="GO:0003689">
    <property type="term" value="F:DNA clamp loader activity"/>
    <property type="evidence" value="ECO:0007669"/>
    <property type="project" value="TreeGrafter"/>
</dbReference>
<sequence length="450" mass="49193">MGVGGRARRNRTQPYADSRDLGLSNRGNYPDASVASRHAFASPVSIANNSPHLIYWLAKKMDDFLGIKSTKKHAGKAEKHAVDPNLQPWVEKYRPKTIDDVSAQEHIVAVLSKTLTSTNLQHMLFYGPPGTGKTSTILALSRQLFGPDYRSRVLELNASDERGISIVREKIKNFARQTPRATGVASDGKVYPCPPYKIIILDEADSMTQDAQAALRRIMETYARITRFCLVCNYVTRIIEPLASRCSKFRFRPLDSASASARLEYIASAENVSVNPSVLSTLVSTSNGDLRRAITYLQSAARLSAANVPPTPITPRDVQEIAGVVPDAVVHDFARALGIEVLPSSGSNETDMDVDMDGAAHEKTTGKSRTLRGFDLIRGKVKALIREGYSASQILSQLHDLIVLNPTLTACQKSQCAMVLAEADKALCDGADEELWILEIALRVNKAVSS</sequence>
<protein>
    <recommendedName>
        <fullName evidence="8">Replication factor C subunit 2</fullName>
    </recommendedName>
    <alternativeName>
        <fullName evidence="9">Activator 1 41 kDa subunit</fullName>
    </alternativeName>
</protein>
<feature type="compositionally biased region" description="Basic residues" evidence="10">
    <location>
        <begin position="1"/>
        <end position="11"/>
    </location>
</feature>
<dbReference type="GO" id="GO:0006281">
    <property type="term" value="P:DNA repair"/>
    <property type="evidence" value="ECO:0007669"/>
    <property type="project" value="UniProtKB-ARBA"/>
</dbReference>
<evidence type="ECO:0000256" key="3">
    <source>
        <dbReference type="ARBA" id="ARBA00022705"/>
    </source>
</evidence>
<evidence type="ECO:0000256" key="1">
    <source>
        <dbReference type="ARBA" id="ARBA00004123"/>
    </source>
</evidence>
<organism evidence="12 13">
    <name type="scientific">Bondarzewia mesenterica</name>
    <dbReference type="NCBI Taxonomy" id="1095465"/>
    <lineage>
        <taxon>Eukaryota</taxon>
        <taxon>Fungi</taxon>
        <taxon>Dikarya</taxon>
        <taxon>Basidiomycota</taxon>
        <taxon>Agaricomycotina</taxon>
        <taxon>Agaricomycetes</taxon>
        <taxon>Russulales</taxon>
        <taxon>Bondarzewiaceae</taxon>
        <taxon>Bondarzewia</taxon>
    </lineage>
</organism>
<evidence type="ECO:0000256" key="10">
    <source>
        <dbReference type="SAM" id="MobiDB-lite"/>
    </source>
</evidence>
<dbReference type="SUPFAM" id="SSF52540">
    <property type="entry name" value="P-loop containing nucleoside triphosphate hydrolases"/>
    <property type="match status" value="1"/>
</dbReference>
<dbReference type="InterPro" id="IPR013748">
    <property type="entry name" value="Rep_factorC_C"/>
</dbReference>
<dbReference type="FunFam" id="1.20.272.10:FF:000011">
    <property type="entry name" value="Replication factor C subunit 2"/>
    <property type="match status" value="1"/>
</dbReference>
<dbReference type="GO" id="GO:0005663">
    <property type="term" value="C:DNA replication factor C complex"/>
    <property type="evidence" value="ECO:0007669"/>
    <property type="project" value="TreeGrafter"/>
</dbReference>
<dbReference type="GO" id="GO:0031391">
    <property type="term" value="C:Elg1 RFC-like complex"/>
    <property type="evidence" value="ECO:0007669"/>
    <property type="project" value="UniProtKB-ARBA"/>
</dbReference>
<keyword evidence="3" id="KW-0235">DNA replication</keyword>
<keyword evidence="13" id="KW-1185">Reference proteome</keyword>
<gene>
    <name evidence="12" type="ORF">EW146_g5663</name>
</gene>
<dbReference type="GO" id="GO:0000076">
    <property type="term" value="P:DNA replication checkpoint signaling"/>
    <property type="evidence" value="ECO:0007669"/>
    <property type="project" value="UniProtKB-ARBA"/>
</dbReference>
<comment type="similarity">
    <text evidence="2">Belongs to the activator 1 small subunits family.</text>
</comment>
<dbReference type="InterPro" id="IPR003593">
    <property type="entry name" value="AAA+_ATPase"/>
</dbReference>
<dbReference type="AlphaFoldDB" id="A0A4S4LWK5"/>
<dbReference type="SUPFAM" id="SSF48019">
    <property type="entry name" value="post-AAA+ oligomerization domain-like"/>
    <property type="match status" value="1"/>
</dbReference>
<reference evidence="12 13" key="1">
    <citation type="submission" date="2019-02" db="EMBL/GenBank/DDBJ databases">
        <title>Genome sequencing of the rare red list fungi Bondarzewia mesenterica.</title>
        <authorList>
            <person name="Buettner E."/>
            <person name="Kellner H."/>
        </authorList>
    </citation>
    <scope>NUCLEOTIDE SEQUENCE [LARGE SCALE GENOMIC DNA]</scope>
    <source>
        <strain evidence="12 13">DSM 108281</strain>
    </source>
</reference>
<comment type="caution">
    <text evidence="12">The sequence shown here is derived from an EMBL/GenBank/DDBJ whole genome shotgun (WGS) entry which is preliminary data.</text>
</comment>
<feature type="domain" description="AAA+ ATPase" evidence="11">
    <location>
        <begin position="119"/>
        <end position="255"/>
    </location>
</feature>
<evidence type="ECO:0000256" key="9">
    <source>
        <dbReference type="ARBA" id="ARBA00075373"/>
    </source>
</evidence>
<evidence type="ECO:0000256" key="5">
    <source>
        <dbReference type="ARBA" id="ARBA00022840"/>
    </source>
</evidence>
<dbReference type="InterPro" id="IPR047854">
    <property type="entry name" value="RFC_lid"/>
</dbReference>
<proteinExistence type="inferred from homology"/>
<dbReference type="Gene3D" id="1.20.272.10">
    <property type="match status" value="1"/>
</dbReference>
<evidence type="ECO:0000256" key="6">
    <source>
        <dbReference type="ARBA" id="ARBA00023125"/>
    </source>
</evidence>
<keyword evidence="7" id="KW-0539">Nucleus</keyword>
<dbReference type="GO" id="GO:0003677">
    <property type="term" value="F:DNA binding"/>
    <property type="evidence" value="ECO:0007669"/>
    <property type="project" value="UniProtKB-KW"/>
</dbReference>